<accession>A0A562PHI8</accession>
<proteinExistence type="predicted"/>
<gene>
    <name evidence="1" type="ORF">GO485_29055</name>
    <name evidence="2" type="ORF">IP92_04903</name>
</gene>
<reference evidence="2" key="2">
    <citation type="submission" date="2019-07" db="EMBL/GenBank/DDBJ databases">
        <authorList>
            <person name="Whitman W."/>
            <person name="Huntemann M."/>
            <person name="Clum A."/>
            <person name="Pillay M."/>
            <person name="Palaniappan K."/>
            <person name="Varghese N."/>
            <person name="Mikhailova N."/>
            <person name="Stamatis D."/>
            <person name="Reddy T."/>
            <person name="Daum C."/>
            <person name="Shapiro N."/>
            <person name="Ivanova N."/>
            <person name="Kyrpides N."/>
            <person name="Woyke T."/>
        </authorList>
    </citation>
    <scope>NUCLEOTIDE SEQUENCE</scope>
    <source>
        <strain evidence="2">CGMCC 1.10685</strain>
    </source>
</reference>
<dbReference type="Proteomes" id="UP000437862">
    <property type="component" value="Chromosome"/>
</dbReference>
<dbReference type="AlphaFoldDB" id="A0A562PHI8"/>
<dbReference type="Proteomes" id="UP000315112">
    <property type="component" value="Unassembled WGS sequence"/>
</dbReference>
<dbReference type="RefSeq" id="WP_145880202.1">
    <property type="nucleotide sequence ID" value="NZ_CP046904.1"/>
</dbReference>
<organism evidence="2 3">
    <name type="scientific">Pseudoduganella flava</name>
    <dbReference type="NCBI Taxonomy" id="871742"/>
    <lineage>
        <taxon>Bacteria</taxon>
        <taxon>Pseudomonadati</taxon>
        <taxon>Pseudomonadota</taxon>
        <taxon>Betaproteobacteria</taxon>
        <taxon>Burkholderiales</taxon>
        <taxon>Oxalobacteraceae</taxon>
        <taxon>Telluria group</taxon>
        <taxon>Pseudoduganella</taxon>
    </lineage>
</organism>
<keyword evidence="4" id="KW-1185">Reference proteome</keyword>
<protein>
    <submittedName>
        <fullName evidence="2">Uncharacterized protein</fullName>
    </submittedName>
</protein>
<sequence length="359" mass="39410">MNKEPIEELKRLAEAATPGPWVATGPSFGNPKPAFLNEVVAGDNTDDEVCIAPEWDEDFWPERSANMEFIAAANPAAVLELIALAERAASVTPAPQAAAGELPTWYECDRALDQGTGTALHRFILNHEPTGDEDENWFRAELAAALQEARDETKLAITPAAAPVKDSATAGTIKTWRERARACSPLNHPDELDFRVKFHFAEKETADLRKALAAASQAQAEPVAWRYQRDTNKEPGVGDGEWQFMAHNRRALELQGKSPKFAPYKPNDSYHNWEPLFTSPAPSAASSDARDAARLDFMSQHEAWIAWCRDGEACRVFVFDEVGNTRPFLGWGAKGAWQLTAREAIDAAMSAAEQGGKHG</sequence>
<evidence type="ECO:0000313" key="2">
    <source>
        <dbReference type="EMBL" id="TWI43848.1"/>
    </source>
</evidence>
<evidence type="ECO:0000313" key="3">
    <source>
        <dbReference type="Proteomes" id="UP000315112"/>
    </source>
</evidence>
<reference evidence="2 3" key="1">
    <citation type="journal article" date="2015" name="Stand. Genomic Sci.">
        <title>Genomic Encyclopedia of Bacterial and Archaeal Type Strains, Phase III: the genomes of soil and plant-associated and newly described type strains.</title>
        <authorList>
            <person name="Whitman W.B."/>
            <person name="Woyke T."/>
            <person name="Klenk H.P."/>
            <person name="Zhou Y."/>
            <person name="Lilburn T.G."/>
            <person name="Beck B.J."/>
            <person name="De Vos P."/>
            <person name="Vandamme P."/>
            <person name="Eisen J.A."/>
            <person name="Garrity G."/>
            <person name="Hugenholtz P."/>
            <person name="Kyrpides N.C."/>
        </authorList>
    </citation>
    <scope>NUCLEOTIDE SEQUENCE [LARGE SCALE GENOMIC DNA]</scope>
    <source>
        <strain evidence="2 3">CGMCC 1.10685</strain>
    </source>
</reference>
<evidence type="ECO:0000313" key="4">
    <source>
        <dbReference type="Proteomes" id="UP000437862"/>
    </source>
</evidence>
<reference evidence="1 4" key="3">
    <citation type="submission" date="2019-12" db="EMBL/GenBank/DDBJ databases">
        <title>Draft Genome Sequences of Six Type Strains of the Genus Massilia.</title>
        <authorList>
            <person name="Miess H."/>
            <person name="Frediansyah A."/>
            <person name="Goeker M."/>
            <person name="Gross H."/>
        </authorList>
    </citation>
    <scope>NUCLEOTIDE SEQUENCE [LARGE SCALE GENOMIC DNA]</scope>
    <source>
        <strain evidence="1 4">DSM 26639</strain>
    </source>
</reference>
<dbReference type="EMBL" id="CP046904">
    <property type="protein sequence ID" value="QGZ42682.1"/>
    <property type="molecule type" value="Genomic_DNA"/>
</dbReference>
<name>A0A562PHI8_9BURK</name>
<evidence type="ECO:0000313" key="1">
    <source>
        <dbReference type="EMBL" id="QGZ42682.1"/>
    </source>
</evidence>
<dbReference type="EMBL" id="VLKW01000011">
    <property type="protein sequence ID" value="TWI43848.1"/>
    <property type="molecule type" value="Genomic_DNA"/>
</dbReference>